<dbReference type="Gene3D" id="2.130.10.80">
    <property type="entry name" value="Galactose oxidase/kelch, beta-propeller"/>
    <property type="match status" value="1"/>
</dbReference>
<keyword evidence="1" id="KW-0732">Signal</keyword>
<dbReference type="OrthoDB" id="2019572at2759"/>
<dbReference type="InterPro" id="IPR006652">
    <property type="entry name" value="Kelch_1"/>
</dbReference>
<dbReference type="Pfam" id="PF09118">
    <property type="entry name" value="GO-like_E_set"/>
    <property type="match status" value="1"/>
</dbReference>
<dbReference type="InterPro" id="IPR003609">
    <property type="entry name" value="Pan_app"/>
</dbReference>
<feature type="signal peptide" evidence="1">
    <location>
        <begin position="1"/>
        <end position="19"/>
    </location>
</feature>
<evidence type="ECO:0000256" key="1">
    <source>
        <dbReference type="SAM" id="SignalP"/>
    </source>
</evidence>
<feature type="domain" description="Galactose oxidase-like Early set" evidence="3">
    <location>
        <begin position="612"/>
        <end position="713"/>
    </location>
</feature>
<dbReference type="PANTHER" id="PTHR32208">
    <property type="entry name" value="SECRETED PROTEIN-RELATED"/>
    <property type="match status" value="1"/>
</dbReference>
<dbReference type="InterPro" id="IPR037293">
    <property type="entry name" value="Gal_Oxidase_central_sf"/>
</dbReference>
<dbReference type="PANTHER" id="PTHR32208:SF56">
    <property type="entry name" value="GALACTOSE OXIDASE-RELATED"/>
    <property type="match status" value="1"/>
</dbReference>
<dbReference type="EMBL" id="NHZQ01000087">
    <property type="protein sequence ID" value="PSK54104.1"/>
    <property type="molecule type" value="Genomic_DNA"/>
</dbReference>
<dbReference type="SMART" id="SM00612">
    <property type="entry name" value="Kelch"/>
    <property type="match status" value="3"/>
</dbReference>
<dbReference type="Proteomes" id="UP000243723">
    <property type="component" value="Unassembled WGS sequence"/>
</dbReference>
<feature type="chain" id="PRO_5015151684" description="Galactose oxidase" evidence="1">
    <location>
        <begin position="20"/>
        <end position="715"/>
    </location>
</feature>
<dbReference type="InterPro" id="IPR013783">
    <property type="entry name" value="Ig-like_fold"/>
</dbReference>
<dbReference type="AlphaFoldDB" id="A0A2P8A0V9"/>
<dbReference type="InterPro" id="IPR014756">
    <property type="entry name" value="Ig_E-set"/>
</dbReference>
<evidence type="ECO:0000259" key="2">
    <source>
        <dbReference type="Pfam" id="PF00024"/>
    </source>
</evidence>
<organism evidence="4 5">
    <name type="scientific">Elsinoe australis</name>
    <dbReference type="NCBI Taxonomy" id="40998"/>
    <lineage>
        <taxon>Eukaryota</taxon>
        <taxon>Fungi</taxon>
        <taxon>Dikarya</taxon>
        <taxon>Ascomycota</taxon>
        <taxon>Pezizomycotina</taxon>
        <taxon>Dothideomycetes</taxon>
        <taxon>Dothideomycetidae</taxon>
        <taxon>Myriangiales</taxon>
        <taxon>Elsinoaceae</taxon>
        <taxon>Elsinoe</taxon>
    </lineage>
</organism>
<dbReference type="SUPFAM" id="SSF81296">
    <property type="entry name" value="E set domains"/>
    <property type="match status" value="1"/>
</dbReference>
<dbReference type="SUPFAM" id="SSF50965">
    <property type="entry name" value="Galactose oxidase, central domain"/>
    <property type="match status" value="1"/>
</dbReference>
<dbReference type="Pfam" id="PF01344">
    <property type="entry name" value="Kelch_1"/>
    <property type="match status" value="1"/>
</dbReference>
<evidence type="ECO:0008006" key="6">
    <source>
        <dbReference type="Google" id="ProtNLM"/>
    </source>
</evidence>
<evidence type="ECO:0000313" key="5">
    <source>
        <dbReference type="Proteomes" id="UP000243723"/>
    </source>
</evidence>
<reference evidence="4 5" key="1">
    <citation type="submission" date="2017-05" db="EMBL/GenBank/DDBJ databases">
        <title>Draft genome sequence of Elsinoe australis.</title>
        <authorList>
            <person name="Cheng Q."/>
        </authorList>
    </citation>
    <scope>NUCLEOTIDE SEQUENCE [LARGE SCALE GENOMIC DNA]</scope>
    <source>
        <strain evidence="4 5">NL1</strain>
    </source>
</reference>
<sequence>MGATLLLLVIASRLSFSWAQRIDNCPTEAQRVTAADGAIYTVCPGTDYRGPSAEILPNIGSSSLCLDRCATTTGCTQAVYHAAYQTCHLKGDAQQLEWWVDPVFDTIQLVQQNQQGSVITACPFQEDIVTTDDGSQFAICPGTDYENWSYDILQNIPTTNDCLARCANAYTCQKAVYDTTNKVCHVKGAPDTVRWTINRQYDTVRQIAKAKPEPVALTARKDIGMWSDLIKLPIIPVAAYVVPEGPTASRLLFFSAYGATSFGNDEGFTQFVELNYATGAVSQREVANTHHDMFCPGISMLQDGRIVITGGSSAAVVSIYDPKTNAFTRASDMQLPRGYQSSTTLSDGRVFTIGGSFTGGLGGKVGEVYNPTTNTWTLLPNADVAPLLTTDAEGIWREDNHAWLFAWTGGSVFQAGPSAAMHWYNTSASGAVSPAGTRDTADAMCGVNVMYDAGKIFSAGGSQSYTNSDAFASAHVTTITRPGVPATVERVADMNYPRGYANAVVLPDGTVLITGGMRKSLVFSDYNSVLTPELWDPKTNTFKKMAVEGVPRNYHSVSVLLADGTVFSGGGGMCAVGRGQSDAYCDRSVDHADGQVFSPPYLFDKDGGKAVRPQVVSVAASGAPNGEKTRVGGTLVVRMRDAGTYTFALVRMGSVTHSINSDQRRVALTDATKNGSRWTIKLPADSGVLLPGFWYLFVLSDKGVPSMGRTLQITL</sequence>
<feature type="domain" description="Apple" evidence="2">
    <location>
        <begin position="42"/>
        <end position="95"/>
    </location>
</feature>
<evidence type="ECO:0000313" key="4">
    <source>
        <dbReference type="EMBL" id="PSK54104.1"/>
    </source>
</evidence>
<accession>A0A2P8A0V9</accession>
<proteinExistence type="predicted"/>
<evidence type="ECO:0000259" key="3">
    <source>
        <dbReference type="Pfam" id="PF09118"/>
    </source>
</evidence>
<feature type="domain" description="Apple" evidence="2">
    <location>
        <begin position="137"/>
        <end position="189"/>
    </location>
</feature>
<dbReference type="Pfam" id="PF00024">
    <property type="entry name" value="PAN_1"/>
    <property type="match status" value="2"/>
</dbReference>
<name>A0A2P8A0V9_9PEZI</name>
<dbReference type="STRING" id="40998.A0A2P8A0V9"/>
<dbReference type="CDD" id="cd02851">
    <property type="entry name" value="E_set_GO_C"/>
    <property type="match status" value="1"/>
</dbReference>
<dbReference type="InterPro" id="IPR015202">
    <property type="entry name" value="GO-like_E_set"/>
</dbReference>
<dbReference type="Gene3D" id="2.60.40.10">
    <property type="entry name" value="Immunoglobulins"/>
    <property type="match status" value="1"/>
</dbReference>
<dbReference type="InterPro" id="IPR011043">
    <property type="entry name" value="Gal_Oxase/kelch_b-propeller"/>
</dbReference>
<keyword evidence="5" id="KW-1185">Reference proteome</keyword>
<gene>
    <name evidence="4" type="ORF">B9Z65_7910</name>
</gene>
<comment type="caution">
    <text evidence="4">The sequence shown here is derived from an EMBL/GenBank/DDBJ whole genome shotgun (WGS) entry which is preliminary data.</text>
</comment>
<protein>
    <recommendedName>
        <fullName evidence="6">Galactose oxidase</fullName>
    </recommendedName>
</protein>